<name>K3WK28_GLOUD</name>
<dbReference type="CDD" id="cd07389">
    <property type="entry name" value="MPP_PhoD"/>
    <property type="match status" value="1"/>
</dbReference>
<keyword evidence="1" id="KW-1133">Transmembrane helix</keyword>
<evidence type="ECO:0000313" key="4">
    <source>
        <dbReference type="EnsemblProtists" id="PYU1_T005320"/>
    </source>
</evidence>
<dbReference type="Proteomes" id="UP000019132">
    <property type="component" value="Unassembled WGS sequence"/>
</dbReference>
<proteinExistence type="predicted"/>
<dbReference type="SUPFAM" id="SSF56300">
    <property type="entry name" value="Metallo-dependent phosphatases"/>
    <property type="match status" value="1"/>
</dbReference>
<dbReference type="InParanoid" id="K3WK28"/>
<dbReference type="Pfam" id="PF09423">
    <property type="entry name" value="PhoD"/>
    <property type="match status" value="1"/>
</dbReference>
<feature type="transmembrane region" description="Helical" evidence="1">
    <location>
        <begin position="409"/>
        <end position="437"/>
    </location>
</feature>
<evidence type="ECO:0000259" key="3">
    <source>
        <dbReference type="Pfam" id="PF09423"/>
    </source>
</evidence>
<dbReference type="InterPro" id="IPR038607">
    <property type="entry name" value="PhoD-like_sf"/>
</dbReference>
<dbReference type="EMBL" id="GL376633">
    <property type="status" value="NOT_ANNOTATED_CDS"/>
    <property type="molecule type" value="Genomic_DNA"/>
</dbReference>
<dbReference type="PANTHER" id="PTHR33987">
    <property type="entry name" value="CALCINEURIN-LIKE METALLO-PHOSPHOESTERASE SUPERFAMILY PROTEIN"/>
    <property type="match status" value="1"/>
</dbReference>
<feature type="chain" id="PRO_5003867737" description="PhoD-like phosphatase metallophosphatase domain-containing protein" evidence="2">
    <location>
        <begin position="24"/>
        <end position="460"/>
    </location>
</feature>
<protein>
    <recommendedName>
        <fullName evidence="3">PhoD-like phosphatase metallophosphatase domain-containing protein</fullName>
    </recommendedName>
</protein>
<dbReference type="InterPro" id="IPR018946">
    <property type="entry name" value="PhoD-like_MPP"/>
</dbReference>
<evidence type="ECO:0000256" key="2">
    <source>
        <dbReference type="SAM" id="SignalP"/>
    </source>
</evidence>
<evidence type="ECO:0000256" key="1">
    <source>
        <dbReference type="SAM" id="Phobius"/>
    </source>
</evidence>
<accession>K3WK28</accession>
<dbReference type="PANTHER" id="PTHR33987:SF1">
    <property type="entry name" value="CALCINEURIN-LIKE METALLO-PHOSPHOESTERASE SUPERFAMILY PROTEIN"/>
    <property type="match status" value="1"/>
</dbReference>
<reference evidence="4" key="3">
    <citation type="submission" date="2015-02" db="UniProtKB">
        <authorList>
            <consortium name="EnsemblProtists"/>
        </authorList>
    </citation>
    <scope>IDENTIFICATION</scope>
    <source>
        <strain evidence="4">DAOM BR144</strain>
    </source>
</reference>
<organism evidence="4 5">
    <name type="scientific">Globisporangium ultimum (strain ATCC 200006 / CBS 805.95 / DAOM BR144)</name>
    <name type="common">Pythium ultimum</name>
    <dbReference type="NCBI Taxonomy" id="431595"/>
    <lineage>
        <taxon>Eukaryota</taxon>
        <taxon>Sar</taxon>
        <taxon>Stramenopiles</taxon>
        <taxon>Oomycota</taxon>
        <taxon>Peronosporomycetes</taxon>
        <taxon>Pythiales</taxon>
        <taxon>Pythiaceae</taxon>
        <taxon>Globisporangium</taxon>
    </lineage>
</organism>
<dbReference type="Gene3D" id="3.60.21.70">
    <property type="entry name" value="PhoD-like phosphatase"/>
    <property type="match status" value="1"/>
</dbReference>
<dbReference type="VEuPathDB" id="FungiDB:PYU1_G005309"/>
<keyword evidence="1" id="KW-0812">Transmembrane</keyword>
<feature type="signal peptide" evidence="2">
    <location>
        <begin position="1"/>
        <end position="23"/>
    </location>
</feature>
<dbReference type="STRING" id="431595.K3WK28"/>
<feature type="domain" description="PhoD-like phosphatase metallophosphatase" evidence="3">
    <location>
        <begin position="50"/>
        <end position="297"/>
    </location>
</feature>
<dbReference type="AlphaFoldDB" id="K3WK28"/>
<keyword evidence="5" id="KW-1185">Reference proteome</keyword>
<reference evidence="5" key="1">
    <citation type="journal article" date="2010" name="Genome Biol.">
        <title>Genome sequence of the necrotrophic plant pathogen Pythium ultimum reveals original pathogenicity mechanisms and effector repertoire.</title>
        <authorList>
            <person name="Levesque C.A."/>
            <person name="Brouwer H."/>
            <person name="Cano L."/>
            <person name="Hamilton J.P."/>
            <person name="Holt C."/>
            <person name="Huitema E."/>
            <person name="Raffaele S."/>
            <person name="Robideau G.P."/>
            <person name="Thines M."/>
            <person name="Win J."/>
            <person name="Zerillo M.M."/>
            <person name="Beakes G.W."/>
            <person name="Boore J.L."/>
            <person name="Busam D."/>
            <person name="Dumas B."/>
            <person name="Ferriera S."/>
            <person name="Fuerstenberg S.I."/>
            <person name="Gachon C.M."/>
            <person name="Gaulin E."/>
            <person name="Govers F."/>
            <person name="Grenville-Briggs L."/>
            <person name="Horner N."/>
            <person name="Hostetler J."/>
            <person name="Jiang R.H."/>
            <person name="Johnson J."/>
            <person name="Krajaejun T."/>
            <person name="Lin H."/>
            <person name="Meijer H.J."/>
            <person name="Moore B."/>
            <person name="Morris P."/>
            <person name="Phuntmart V."/>
            <person name="Puiu D."/>
            <person name="Shetty J."/>
            <person name="Stajich J.E."/>
            <person name="Tripathy S."/>
            <person name="Wawra S."/>
            <person name="van West P."/>
            <person name="Whitty B.R."/>
            <person name="Coutinho P.M."/>
            <person name="Henrissat B."/>
            <person name="Martin F."/>
            <person name="Thomas P.D."/>
            <person name="Tyler B.M."/>
            <person name="De Vries R.P."/>
            <person name="Kamoun S."/>
            <person name="Yandell M."/>
            <person name="Tisserat N."/>
            <person name="Buell C.R."/>
        </authorList>
    </citation>
    <scope>NUCLEOTIDE SEQUENCE</scope>
    <source>
        <strain evidence="5">DAOM:BR144</strain>
    </source>
</reference>
<dbReference type="eggNOG" id="ENOG502QTGZ">
    <property type="taxonomic scope" value="Eukaryota"/>
</dbReference>
<reference evidence="5" key="2">
    <citation type="submission" date="2010-04" db="EMBL/GenBank/DDBJ databases">
        <authorList>
            <person name="Buell R."/>
            <person name="Hamilton J."/>
            <person name="Hostetler J."/>
        </authorList>
    </citation>
    <scope>NUCLEOTIDE SEQUENCE [LARGE SCALE GENOMIC DNA]</scope>
    <source>
        <strain evidence="5">DAOM:BR144</strain>
    </source>
</reference>
<dbReference type="EnsemblProtists" id="PYU1_T005320">
    <property type="protein sequence ID" value="PYU1_T005320"/>
    <property type="gene ID" value="PYU1_G005309"/>
</dbReference>
<sequence length="460" mass="52120">MARSGTALAALMVLMHAPLRAMSALFPTVDLVATPLQRVAFGSCNDQAEKQPLWNAILARDPQLWLWMGDVIYGDYKDMRDPMAYIPPFHFFRDATPEMLKDNLQALNDDFMRFRQTVPIIAVWDDHDFGINDGGKTYPYREQSQNLFLDFVGEPKDSSRRHQQGVYTSYTIGTGERTVKFILLDVRYNKDPYDIDDGDFLGAAQWAWLERELATSLAAFNVLVSGVQILPTDRFYGGEHWHRFERQRMRLLGMILKSNAKGVILLSGDVHFAEINQVQCDDYKNLITEVTSSGMTHSVEASRASSLLGSLPGLVFRIANALLPLEFRPHRHDYYGGLNFGELEFDWEAHPVPTAMARIVDAQGNTQLTYTFASQYFETTADVDAAAFPGRSCLPIQEQMGPVVFTRSIVFLGVVALLLASIPMAILMLLGVLLVVFRRSFWFMHALQRSMFDSRYQKID</sequence>
<keyword evidence="1" id="KW-0472">Membrane</keyword>
<evidence type="ECO:0000313" key="5">
    <source>
        <dbReference type="Proteomes" id="UP000019132"/>
    </source>
</evidence>
<dbReference type="HOGENOM" id="CLU_041740_2_0_1"/>
<dbReference type="FunCoup" id="K3WK28">
    <property type="interactions" value="45"/>
</dbReference>
<dbReference type="OMA" id="FIGKERT"/>
<dbReference type="InterPro" id="IPR029052">
    <property type="entry name" value="Metallo-depent_PP-like"/>
</dbReference>
<keyword evidence="2" id="KW-0732">Signal</keyword>